<sequence>MASHVMTMVVNKQIPAQVLFTSDFDHLRAEIDSTLKFDYHLPCDFNMIDIIKSSKYKVFSEGESIHFIFYLPLVRSADTYKLWRVFKVPVPFANVQIILKETMAAVAVNTDRMNFVPMSENYLYQREQSPIRMCPWYPTVSSYKGNEFIAGLITGSSNVIEHCKMKPLAQSLTSRVYTLPIGNNTWLVSFANPGLVAVRRCFSEECLTTDSPILAIIPAAMGDTLLTNVMLTERQMCVWEARIILAQLLTNAQLAGRANIAAGDVNALLWFHLTAIWAAPACADVEARNIQRNRLQIMIQSSPPQPNALQGALHKFLVLVGQAAISTPTTTAQMREYWIDFTELENPSGQYLTIAQQFAHALNWELILELTPAQATAINTMRRANYPNPPIVNFGEVTLNAQFAASWVNFTLRDNLIILGIMANQSRPDIQAALVGAIAGSIIVICKERYPVLWNLKDKDYFNTKLKEDVFKRLMCELDENQLMGGMDVKQLKAKIKSIKDVYRQEVNKIERSRKSGAGTDELYSPKLAWFKRSMRGPPNAICQQLQESGNENLKETADIFRFEGKMRALAEVVATRGKLTLSYRTRFTSDETHVMDFTKKKLTKKNIVKRPNSIPNLRGISTNRKSQITQNLLELMPENRRPFWVNLVENDKSADLRTTVDD</sequence>
<dbReference type="OrthoDB" id="8195619at2759"/>
<comment type="caution">
    <text evidence="2">The sequence shown here is derived from an EMBL/GenBank/DDBJ whole genome shotgun (WGS) entry which is preliminary data.</text>
</comment>
<proteinExistence type="predicted"/>
<dbReference type="AlphaFoldDB" id="A0A8S9XEB8"/>
<feature type="domain" description="MADF" evidence="1">
    <location>
        <begin position="442"/>
        <end position="536"/>
    </location>
</feature>
<dbReference type="SMART" id="SM00595">
    <property type="entry name" value="MADF"/>
    <property type="match status" value="1"/>
</dbReference>
<dbReference type="EMBL" id="WIXP02000008">
    <property type="protein sequence ID" value="KAF6207352.1"/>
    <property type="molecule type" value="Genomic_DNA"/>
</dbReference>
<accession>A0A8S9XEB8</accession>
<name>A0A8S9XEB8_APOLU</name>
<dbReference type="Proteomes" id="UP000466442">
    <property type="component" value="Unassembled WGS sequence"/>
</dbReference>
<dbReference type="PANTHER" id="PTHR21505">
    <property type="entry name" value="MADF DOMAIN-CONTAINING PROTEIN-RELATED"/>
    <property type="match status" value="1"/>
</dbReference>
<dbReference type="PANTHER" id="PTHR21505:SF8">
    <property type="entry name" value="DPT-YFP REPRESSOR BY OVEREXPRESSION, ISOFORM D-RELATED"/>
    <property type="match status" value="1"/>
</dbReference>
<evidence type="ECO:0000313" key="3">
    <source>
        <dbReference type="Proteomes" id="UP000466442"/>
    </source>
</evidence>
<dbReference type="Pfam" id="PF10545">
    <property type="entry name" value="MADF_DNA_bdg"/>
    <property type="match status" value="1"/>
</dbReference>
<reference evidence="2" key="1">
    <citation type="journal article" date="2021" name="Mol. Ecol. Resour.">
        <title>Apolygus lucorum genome provides insights into omnivorousness and mesophyll feeding.</title>
        <authorList>
            <person name="Liu Y."/>
            <person name="Liu H."/>
            <person name="Wang H."/>
            <person name="Huang T."/>
            <person name="Liu B."/>
            <person name="Yang B."/>
            <person name="Yin L."/>
            <person name="Li B."/>
            <person name="Zhang Y."/>
            <person name="Zhang S."/>
            <person name="Jiang F."/>
            <person name="Zhang X."/>
            <person name="Ren Y."/>
            <person name="Wang B."/>
            <person name="Wang S."/>
            <person name="Lu Y."/>
            <person name="Wu K."/>
            <person name="Fan W."/>
            <person name="Wang G."/>
        </authorList>
    </citation>
    <scope>NUCLEOTIDE SEQUENCE</scope>
    <source>
        <strain evidence="2">12Hb</strain>
    </source>
</reference>
<protein>
    <recommendedName>
        <fullName evidence="1">MADF domain-containing protein</fullName>
    </recommendedName>
</protein>
<dbReference type="PROSITE" id="PS51029">
    <property type="entry name" value="MADF"/>
    <property type="match status" value="1"/>
</dbReference>
<evidence type="ECO:0000313" key="2">
    <source>
        <dbReference type="EMBL" id="KAF6207352.1"/>
    </source>
</evidence>
<keyword evidence="3" id="KW-1185">Reference proteome</keyword>
<gene>
    <name evidence="2" type="ORF">GE061_018593</name>
</gene>
<dbReference type="InterPro" id="IPR006578">
    <property type="entry name" value="MADF-dom"/>
</dbReference>
<organism evidence="2 3">
    <name type="scientific">Apolygus lucorum</name>
    <name type="common">Small green plant bug</name>
    <name type="synonym">Lygocoris lucorum</name>
    <dbReference type="NCBI Taxonomy" id="248454"/>
    <lineage>
        <taxon>Eukaryota</taxon>
        <taxon>Metazoa</taxon>
        <taxon>Ecdysozoa</taxon>
        <taxon>Arthropoda</taxon>
        <taxon>Hexapoda</taxon>
        <taxon>Insecta</taxon>
        <taxon>Pterygota</taxon>
        <taxon>Neoptera</taxon>
        <taxon>Paraneoptera</taxon>
        <taxon>Hemiptera</taxon>
        <taxon>Heteroptera</taxon>
        <taxon>Panheteroptera</taxon>
        <taxon>Cimicomorpha</taxon>
        <taxon>Miridae</taxon>
        <taxon>Mirini</taxon>
        <taxon>Apolygus</taxon>
    </lineage>
</organism>
<evidence type="ECO:0000259" key="1">
    <source>
        <dbReference type="PROSITE" id="PS51029"/>
    </source>
</evidence>